<evidence type="ECO:0000313" key="2">
    <source>
        <dbReference type="Proteomes" id="UP000199608"/>
    </source>
</evidence>
<proteinExistence type="predicted"/>
<sequence length="127" mass="15126">MFWKKKNPETDIIIHESEDQRQSYRYNFKQGQGFQITFKEKKVWVLNISAGGIAFNNNGFQLFDFDFITFTLDIPNFKGNSTFYSGLRVLRIDNKKICHCIFEHCSLEQHELIHKYVLEMQKNDLAH</sequence>
<evidence type="ECO:0000313" key="1">
    <source>
        <dbReference type="EMBL" id="SDT98657.1"/>
    </source>
</evidence>
<dbReference type="AlphaFoldDB" id="A0A1H2EU74"/>
<gene>
    <name evidence="1" type="ORF">SAMN04487931_103358</name>
</gene>
<dbReference type="EMBL" id="FNLL01000003">
    <property type="protein sequence ID" value="SDT98657.1"/>
    <property type="molecule type" value="Genomic_DNA"/>
</dbReference>
<dbReference type="Proteomes" id="UP000199608">
    <property type="component" value="Unassembled WGS sequence"/>
</dbReference>
<name>A0A1H2EU74_9BACT</name>
<dbReference type="RefSeq" id="WP_092231925.1">
    <property type="nucleotide sequence ID" value="NZ_FNLL01000003.1"/>
</dbReference>
<organism evidence="1 2">
    <name type="scientific">Desulfobacula phenolica</name>
    <dbReference type="NCBI Taxonomy" id="90732"/>
    <lineage>
        <taxon>Bacteria</taxon>
        <taxon>Pseudomonadati</taxon>
        <taxon>Thermodesulfobacteriota</taxon>
        <taxon>Desulfobacteria</taxon>
        <taxon>Desulfobacterales</taxon>
        <taxon>Desulfobacteraceae</taxon>
        <taxon>Desulfobacula</taxon>
    </lineage>
</organism>
<accession>A0A1H2EU74</accession>
<reference evidence="2" key="1">
    <citation type="submission" date="2016-10" db="EMBL/GenBank/DDBJ databases">
        <authorList>
            <person name="Varghese N."/>
            <person name="Submissions S."/>
        </authorList>
    </citation>
    <scope>NUCLEOTIDE SEQUENCE [LARGE SCALE GENOMIC DNA]</scope>
    <source>
        <strain evidence="2">DSM 3384</strain>
    </source>
</reference>
<keyword evidence="2" id="KW-1185">Reference proteome</keyword>
<protein>
    <submittedName>
        <fullName evidence="1">PilZ domain-containing protein</fullName>
    </submittedName>
</protein>